<gene>
    <name evidence="10" type="ORF">G7Y89_g15256</name>
</gene>
<dbReference type="PANTHER" id="PTHR48022">
    <property type="entry name" value="PLASTIDIC GLUCOSE TRANSPORTER 4"/>
    <property type="match status" value="1"/>
</dbReference>
<dbReference type="Proteomes" id="UP000566819">
    <property type="component" value="Unassembled WGS sequence"/>
</dbReference>
<evidence type="ECO:0000256" key="2">
    <source>
        <dbReference type="ARBA" id="ARBA00010992"/>
    </source>
</evidence>
<reference evidence="10 11" key="1">
    <citation type="submission" date="2020-03" db="EMBL/GenBank/DDBJ databases">
        <title>Draft Genome Sequence of Cudoniella acicularis.</title>
        <authorList>
            <person name="Buettner E."/>
            <person name="Kellner H."/>
        </authorList>
    </citation>
    <scope>NUCLEOTIDE SEQUENCE [LARGE SCALE GENOMIC DNA]</scope>
    <source>
        <strain evidence="10 11">DSM 108380</strain>
    </source>
</reference>
<dbReference type="AlphaFoldDB" id="A0A8H4QS41"/>
<dbReference type="PRINTS" id="PR00171">
    <property type="entry name" value="SUGRTRNSPORT"/>
</dbReference>
<feature type="domain" description="Major facilitator superfamily (MFS) profile" evidence="9">
    <location>
        <begin position="10"/>
        <end position="410"/>
    </location>
</feature>
<dbReference type="InterPro" id="IPR005829">
    <property type="entry name" value="Sugar_transporter_CS"/>
</dbReference>
<evidence type="ECO:0000256" key="8">
    <source>
        <dbReference type="SAM" id="Phobius"/>
    </source>
</evidence>
<dbReference type="InterPro" id="IPR005828">
    <property type="entry name" value="MFS_sugar_transport-like"/>
</dbReference>
<dbReference type="EMBL" id="JAAMPI010002290">
    <property type="protein sequence ID" value="KAF4615858.1"/>
    <property type="molecule type" value="Genomic_DNA"/>
</dbReference>
<keyword evidence="11" id="KW-1185">Reference proteome</keyword>
<comment type="similarity">
    <text evidence="2 7">Belongs to the major facilitator superfamily. Sugar transporter (TC 2.A.1.1) family.</text>
</comment>
<dbReference type="OrthoDB" id="4142200at2759"/>
<comment type="caution">
    <text evidence="10">The sequence shown here is derived from an EMBL/GenBank/DDBJ whole genome shotgun (WGS) entry which is preliminary data.</text>
</comment>
<evidence type="ECO:0000256" key="4">
    <source>
        <dbReference type="ARBA" id="ARBA00022692"/>
    </source>
</evidence>
<dbReference type="Gene3D" id="1.20.1250.20">
    <property type="entry name" value="MFS general substrate transporter like domains"/>
    <property type="match status" value="2"/>
</dbReference>
<dbReference type="PROSITE" id="PS50850">
    <property type="entry name" value="MFS"/>
    <property type="match status" value="1"/>
</dbReference>
<keyword evidence="3 7" id="KW-0813">Transport</keyword>
<accession>A0A8H4QS41</accession>
<feature type="transmembrane region" description="Helical" evidence="8">
    <location>
        <begin position="185"/>
        <end position="204"/>
    </location>
</feature>
<evidence type="ECO:0000256" key="3">
    <source>
        <dbReference type="ARBA" id="ARBA00022448"/>
    </source>
</evidence>
<dbReference type="PANTHER" id="PTHR48022:SF7">
    <property type="entry name" value="MAJOR FACILITATOR SUPERFAMILY (MFS) PROFILE DOMAIN-CONTAINING PROTEIN-RELATED"/>
    <property type="match status" value="1"/>
</dbReference>
<keyword evidence="5 8" id="KW-1133">Transmembrane helix</keyword>
<keyword evidence="6 8" id="KW-0472">Membrane</keyword>
<dbReference type="InterPro" id="IPR020846">
    <property type="entry name" value="MFS_dom"/>
</dbReference>
<evidence type="ECO:0000256" key="1">
    <source>
        <dbReference type="ARBA" id="ARBA00004141"/>
    </source>
</evidence>
<proteinExistence type="inferred from homology"/>
<evidence type="ECO:0000256" key="5">
    <source>
        <dbReference type="ARBA" id="ARBA00022989"/>
    </source>
</evidence>
<dbReference type="GO" id="GO:0005351">
    <property type="term" value="F:carbohydrate:proton symporter activity"/>
    <property type="evidence" value="ECO:0007669"/>
    <property type="project" value="TreeGrafter"/>
</dbReference>
<dbReference type="GO" id="GO:0016020">
    <property type="term" value="C:membrane"/>
    <property type="evidence" value="ECO:0007669"/>
    <property type="project" value="UniProtKB-SubCell"/>
</dbReference>
<dbReference type="NCBIfam" id="TIGR00879">
    <property type="entry name" value="SP"/>
    <property type="match status" value="1"/>
</dbReference>
<dbReference type="Pfam" id="PF00083">
    <property type="entry name" value="Sugar_tr"/>
    <property type="match status" value="1"/>
</dbReference>
<feature type="transmembrane region" description="Helical" evidence="8">
    <location>
        <begin position="158"/>
        <end position="179"/>
    </location>
</feature>
<evidence type="ECO:0000313" key="10">
    <source>
        <dbReference type="EMBL" id="KAF4615858.1"/>
    </source>
</evidence>
<comment type="subcellular location">
    <subcellularLocation>
        <location evidence="1">Membrane</location>
        <topology evidence="1">Multi-pass membrane protein</topology>
    </subcellularLocation>
</comment>
<dbReference type="PROSITE" id="PS00217">
    <property type="entry name" value="SUGAR_TRANSPORT_2"/>
    <property type="match status" value="1"/>
</dbReference>
<feature type="transmembrane region" description="Helical" evidence="8">
    <location>
        <begin position="294"/>
        <end position="311"/>
    </location>
</feature>
<organism evidence="10 11">
    <name type="scientific">Cudoniella acicularis</name>
    <dbReference type="NCBI Taxonomy" id="354080"/>
    <lineage>
        <taxon>Eukaryota</taxon>
        <taxon>Fungi</taxon>
        <taxon>Dikarya</taxon>
        <taxon>Ascomycota</taxon>
        <taxon>Pezizomycotina</taxon>
        <taxon>Leotiomycetes</taxon>
        <taxon>Helotiales</taxon>
        <taxon>Tricladiaceae</taxon>
        <taxon>Cudoniella</taxon>
    </lineage>
</organism>
<protein>
    <recommendedName>
        <fullName evidence="9">Major facilitator superfamily (MFS) profile domain-containing protein</fullName>
    </recommendedName>
</protein>
<evidence type="ECO:0000259" key="9">
    <source>
        <dbReference type="PROSITE" id="PS50850"/>
    </source>
</evidence>
<keyword evidence="4 8" id="KW-0812">Transmembrane</keyword>
<dbReference type="PROSITE" id="PS00216">
    <property type="entry name" value="SUGAR_TRANSPORT_1"/>
    <property type="match status" value="1"/>
</dbReference>
<dbReference type="InterPro" id="IPR036259">
    <property type="entry name" value="MFS_trans_sf"/>
</dbReference>
<evidence type="ECO:0000256" key="7">
    <source>
        <dbReference type="RuleBase" id="RU003346"/>
    </source>
</evidence>
<evidence type="ECO:0000256" key="6">
    <source>
        <dbReference type="ARBA" id="ARBA00023136"/>
    </source>
</evidence>
<dbReference type="InterPro" id="IPR003663">
    <property type="entry name" value="Sugar/inositol_transpt"/>
</dbReference>
<evidence type="ECO:0000313" key="11">
    <source>
        <dbReference type="Proteomes" id="UP000566819"/>
    </source>
</evidence>
<sequence>MWRTGNIYFITAIAVIGGGLFGFDIASMSAIISTKAYLCYFNEGPDGPGYNDSTDCSGPHSSTQGGITASMAGGSWLGSLLSGYITDKVGRKSAIQVGAVIWMVGSILCCASQDIAMLIVGRIINGISVGICSAQVPVYISELSPPSKRGRLVGTQQWAITWGIMIMFYISYGCSYINGTAAFRLPWGIQMTPAVILFIGLLFLPESPRWLAKHGREDEALDILALVHAKGDDEQQIHVTWKELLKPAMLNRLHIGMFTQIWAQLTGMNVMMYYITYVFAMADLKGNNVLLSSSIQYIINVITTIPALIWLDRWGRRKPLLIGAVLMMTWLFAVAGIMATYGHAAPAGGLNGIAAESWITPGRAAKAIIACSYLFVASYAPTWGPRILGLPTRTVPSPRKRQGSSSQHVR</sequence>
<feature type="transmembrane region" description="Helical" evidence="8">
    <location>
        <begin position="261"/>
        <end position="282"/>
    </location>
</feature>
<name>A0A8H4QS41_9HELO</name>
<feature type="transmembrane region" description="Helical" evidence="8">
    <location>
        <begin position="6"/>
        <end position="26"/>
    </location>
</feature>
<dbReference type="SUPFAM" id="SSF103473">
    <property type="entry name" value="MFS general substrate transporter"/>
    <property type="match status" value="1"/>
</dbReference>
<feature type="transmembrane region" description="Helical" evidence="8">
    <location>
        <begin position="320"/>
        <end position="344"/>
    </location>
</feature>
<dbReference type="InterPro" id="IPR050360">
    <property type="entry name" value="MFS_Sugar_Transporters"/>
</dbReference>